<feature type="transmembrane region" description="Helical" evidence="5">
    <location>
        <begin position="172"/>
        <end position="188"/>
    </location>
</feature>
<protein>
    <submittedName>
        <fullName evidence="6">Energy-coupling factor transporter transmembrane protein EcfT</fullName>
    </submittedName>
</protein>
<dbReference type="CDD" id="cd16914">
    <property type="entry name" value="EcfT"/>
    <property type="match status" value="1"/>
</dbReference>
<comment type="caution">
    <text evidence="6">The sequence shown here is derived from an EMBL/GenBank/DDBJ whole genome shotgun (WGS) entry which is preliminary data.</text>
</comment>
<evidence type="ECO:0000313" key="6">
    <source>
        <dbReference type="EMBL" id="MPM18683.1"/>
    </source>
</evidence>
<comment type="subcellular location">
    <subcellularLocation>
        <location evidence="1">Membrane</location>
        <topology evidence="1">Multi-pass membrane protein</topology>
    </subcellularLocation>
</comment>
<accession>A0A644XWL6</accession>
<organism evidence="6">
    <name type="scientific">bioreactor metagenome</name>
    <dbReference type="NCBI Taxonomy" id="1076179"/>
    <lineage>
        <taxon>unclassified sequences</taxon>
        <taxon>metagenomes</taxon>
        <taxon>ecological metagenomes</taxon>
    </lineage>
</organism>
<dbReference type="PANTHER" id="PTHR33514">
    <property type="entry name" value="PROTEIN ABCI12, CHLOROPLASTIC"/>
    <property type="match status" value="1"/>
</dbReference>
<dbReference type="Pfam" id="PF02361">
    <property type="entry name" value="CbiQ"/>
    <property type="match status" value="1"/>
</dbReference>
<evidence type="ECO:0000256" key="2">
    <source>
        <dbReference type="ARBA" id="ARBA00022692"/>
    </source>
</evidence>
<feature type="transmembrane region" description="Helical" evidence="5">
    <location>
        <begin position="68"/>
        <end position="86"/>
    </location>
</feature>
<proteinExistence type="predicted"/>
<feature type="transmembrane region" description="Helical" evidence="5">
    <location>
        <begin position="212"/>
        <end position="232"/>
    </location>
</feature>
<feature type="transmembrane region" description="Helical" evidence="5">
    <location>
        <begin position="92"/>
        <end position="110"/>
    </location>
</feature>
<reference evidence="6" key="1">
    <citation type="submission" date="2019-08" db="EMBL/GenBank/DDBJ databases">
        <authorList>
            <person name="Kucharzyk K."/>
            <person name="Murdoch R.W."/>
            <person name="Higgins S."/>
            <person name="Loffler F."/>
        </authorList>
    </citation>
    <scope>NUCLEOTIDE SEQUENCE</scope>
</reference>
<keyword evidence="4 5" id="KW-0472">Membrane</keyword>
<dbReference type="PANTHER" id="PTHR33514:SF13">
    <property type="entry name" value="PROTEIN ABCI12, CHLOROPLASTIC"/>
    <property type="match status" value="1"/>
</dbReference>
<keyword evidence="3 5" id="KW-1133">Transmembrane helix</keyword>
<keyword evidence="2 5" id="KW-0812">Transmembrane</keyword>
<dbReference type="AlphaFoldDB" id="A0A644XWL6"/>
<gene>
    <name evidence="6" type="primary">ecfT_27</name>
    <name evidence="6" type="ORF">SDC9_65096</name>
</gene>
<dbReference type="GO" id="GO:0005886">
    <property type="term" value="C:plasma membrane"/>
    <property type="evidence" value="ECO:0007669"/>
    <property type="project" value="TreeGrafter"/>
</dbReference>
<evidence type="ECO:0000256" key="1">
    <source>
        <dbReference type="ARBA" id="ARBA00004141"/>
    </source>
</evidence>
<evidence type="ECO:0000256" key="5">
    <source>
        <dbReference type="SAM" id="Phobius"/>
    </source>
</evidence>
<dbReference type="EMBL" id="VSSQ01003030">
    <property type="protein sequence ID" value="MPM18683.1"/>
    <property type="molecule type" value="Genomic_DNA"/>
</dbReference>
<name>A0A644XWL6_9ZZZZ</name>
<evidence type="ECO:0000256" key="3">
    <source>
        <dbReference type="ARBA" id="ARBA00022989"/>
    </source>
</evidence>
<evidence type="ECO:0000256" key="4">
    <source>
        <dbReference type="ARBA" id="ARBA00023136"/>
    </source>
</evidence>
<sequence>MAEALIFHYRAQDTFLCKANPLTKVVAVIAICVLILSLSLSGLLLVSAALLVTTFAQHLPLRSYKRELKYFAFLLLLILITEYMATQSHQQAASAFLRFVCIILCGLLIADSTSPDDLARSLGSLLDGIPFIRGWEVASAIELTLSILPMIFDAALQVVTARKARLERRRNPLASLTSLISAIFSLLLDKTEDLSLALEARLFDPVRPRQRLPYTIADLKLAILLLILLLLASML</sequence>
<dbReference type="InterPro" id="IPR003339">
    <property type="entry name" value="ABC/ECF_trnsptr_transmembrane"/>
</dbReference>
<feature type="transmembrane region" description="Helical" evidence="5">
    <location>
        <begin position="25"/>
        <end position="56"/>
    </location>
</feature>